<dbReference type="InterPro" id="IPR002048">
    <property type="entry name" value="EF_hand_dom"/>
</dbReference>
<proteinExistence type="predicted"/>
<name>A0A6I8N5G5_ORNAN</name>
<keyword evidence="5" id="KW-0812">Transmembrane</keyword>
<accession>A0A6I8N5G5</accession>
<dbReference type="PROSITE" id="PS00018">
    <property type="entry name" value="EF_HAND_1"/>
    <property type="match status" value="1"/>
</dbReference>
<feature type="compositionally biased region" description="Basic and acidic residues" evidence="4">
    <location>
        <begin position="100"/>
        <end position="120"/>
    </location>
</feature>
<feature type="transmembrane region" description="Helical" evidence="5">
    <location>
        <begin position="50"/>
        <end position="72"/>
    </location>
</feature>
<dbReference type="KEGG" id="oaa:107547942"/>
<feature type="region of interest" description="Disordered" evidence="4">
    <location>
        <begin position="99"/>
        <end position="139"/>
    </location>
</feature>
<dbReference type="Ensembl" id="ENSOANT00000047459.1">
    <property type="protein sequence ID" value="ENSOANP00000036414.1"/>
    <property type="gene ID" value="ENSOANG00000037777.1"/>
</dbReference>
<dbReference type="Bgee" id="ENSOANG00000037777">
    <property type="expression patterns" value="Expressed in ovary and 3 other cell types or tissues"/>
</dbReference>
<dbReference type="InterPro" id="IPR011992">
    <property type="entry name" value="EF-hand-dom_pair"/>
</dbReference>
<dbReference type="GO" id="GO:0005509">
    <property type="term" value="F:calcium ion binding"/>
    <property type="evidence" value="ECO:0007669"/>
    <property type="project" value="InterPro"/>
</dbReference>
<keyword evidence="1" id="KW-0479">Metal-binding</keyword>
<reference evidence="7 8" key="1">
    <citation type="journal article" date="2008" name="Nature">
        <title>Genome analysis of the platypus reveals unique signatures of evolution.</title>
        <authorList>
            <person name="Warren W.C."/>
            <person name="Hillier L.W."/>
            <person name="Marshall Graves J.A."/>
            <person name="Birney E."/>
            <person name="Ponting C.P."/>
            <person name="Grutzner F."/>
            <person name="Belov K."/>
            <person name="Miller W."/>
            <person name="Clarke L."/>
            <person name="Chinwalla A.T."/>
            <person name="Yang S.P."/>
            <person name="Heger A."/>
            <person name="Locke D.P."/>
            <person name="Miethke P."/>
            <person name="Waters P.D."/>
            <person name="Veyrunes F."/>
            <person name="Fulton L."/>
            <person name="Fulton B."/>
            <person name="Graves T."/>
            <person name="Wallis J."/>
            <person name="Puente X.S."/>
            <person name="Lopez-Otin C."/>
            <person name="Ordonez G.R."/>
            <person name="Eichler E.E."/>
            <person name="Chen L."/>
            <person name="Cheng Z."/>
            <person name="Deakin J.E."/>
            <person name="Alsop A."/>
            <person name="Thompson K."/>
            <person name="Kirby P."/>
            <person name="Papenfuss A.T."/>
            <person name="Wakefield M.J."/>
            <person name="Olender T."/>
            <person name="Lancet D."/>
            <person name="Huttley G.A."/>
            <person name="Smit A.F."/>
            <person name="Pask A."/>
            <person name="Temple-Smith P."/>
            <person name="Batzer M.A."/>
            <person name="Walker J.A."/>
            <person name="Konkel M.K."/>
            <person name="Harris R.S."/>
            <person name="Whittington C.M."/>
            <person name="Wong E.S."/>
            <person name="Gemmell N.J."/>
            <person name="Buschiazzo E."/>
            <person name="Vargas Jentzsch I.M."/>
            <person name="Merkel A."/>
            <person name="Schmitz J."/>
            <person name="Zemann A."/>
            <person name="Churakov G."/>
            <person name="Kriegs J.O."/>
            <person name="Brosius J."/>
            <person name="Murchison E.P."/>
            <person name="Sachidanandam R."/>
            <person name="Smith C."/>
            <person name="Hannon G.J."/>
            <person name="Tsend-Ayush E."/>
            <person name="McMillan D."/>
            <person name="Attenborough R."/>
            <person name="Rens W."/>
            <person name="Ferguson-Smith M."/>
            <person name="Lefevre C.M."/>
            <person name="Sharp J.A."/>
            <person name="Nicholas K.R."/>
            <person name="Ray D.A."/>
            <person name="Kube M."/>
            <person name="Reinhardt R."/>
            <person name="Pringle T.H."/>
            <person name="Taylor J."/>
            <person name="Jones R.C."/>
            <person name="Nixon B."/>
            <person name="Dacheux J.L."/>
            <person name="Niwa H."/>
            <person name="Sekita Y."/>
            <person name="Huang X."/>
            <person name="Stark A."/>
            <person name="Kheradpour P."/>
            <person name="Kellis M."/>
            <person name="Flicek P."/>
            <person name="Chen Y."/>
            <person name="Webber C."/>
            <person name="Hardison R."/>
            <person name="Nelson J."/>
            <person name="Hallsworth-Pepin K."/>
            <person name="Delehaunty K."/>
            <person name="Markovic C."/>
            <person name="Minx P."/>
            <person name="Feng Y."/>
            <person name="Kremitzki C."/>
            <person name="Mitreva M."/>
            <person name="Glasscock J."/>
            <person name="Wylie T."/>
            <person name="Wohldmann P."/>
            <person name="Thiru P."/>
            <person name="Nhan M.N."/>
            <person name="Pohl C.S."/>
            <person name="Smith S.M."/>
            <person name="Hou S."/>
            <person name="Nefedov M."/>
            <person name="de Jong P.J."/>
            <person name="Renfree M.B."/>
            <person name="Mardis E.R."/>
            <person name="Wilson R.K."/>
        </authorList>
    </citation>
    <scope>NUCLEOTIDE SEQUENCE [LARGE SCALE GENOMIC DNA]</scope>
    <source>
        <strain evidence="7 8">Glennie</strain>
    </source>
</reference>
<dbReference type="SUPFAM" id="SSF47473">
    <property type="entry name" value="EF-hand"/>
    <property type="match status" value="1"/>
</dbReference>
<keyword evidence="5" id="KW-1133">Transmembrane helix</keyword>
<evidence type="ECO:0000256" key="3">
    <source>
        <dbReference type="SAM" id="Coils"/>
    </source>
</evidence>
<keyword evidence="3" id="KW-0175">Coiled coil</keyword>
<evidence type="ECO:0000256" key="1">
    <source>
        <dbReference type="ARBA" id="ARBA00022723"/>
    </source>
</evidence>
<dbReference type="Proteomes" id="UP000002279">
    <property type="component" value="Chromosome 12"/>
</dbReference>
<dbReference type="OMA" id="HENVTQM"/>
<gene>
    <name evidence="7" type="primary">LOC107547942</name>
</gene>
<dbReference type="AlphaFoldDB" id="A0A6I8N5G5"/>
<dbReference type="GeneTree" id="ENSGT01000000219065"/>
<feature type="domain" description="EF-hand" evidence="6">
    <location>
        <begin position="341"/>
        <end position="376"/>
    </location>
</feature>
<feature type="coiled-coil region" evidence="3">
    <location>
        <begin position="222"/>
        <end position="249"/>
    </location>
</feature>
<reference evidence="7" key="3">
    <citation type="submission" date="2025-09" db="UniProtKB">
        <authorList>
            <consortium name="Ensembl"/>
        </authorList>
    </citation>
    <scope>IDENTIFICATION</scope>
    <source>
        <strain evidence="7">Glennie</strain>
    </source>
</reference>
<dbReference type="InParanoid" id="A0A6I8N5G5"/>
<reference evidence="7" key="2">
    <citation type="submission" date="2025-08" db="UniProtKB">
        <authorList>
            <consortium name="Ensembl"/>
        </authorList>
    </citation>
    <scope>IDENTIFICATION</scope>
    <source>
        <strain evidence="7">Glennie</strain>
    </source>
</reference>
<evidence type="ECO:0000256" key="4">
    <source>
        <dbReference type="SAM" id="MobiDB-lite"/>
    </source>
</evidence>
<evidence type="ECO:0000259" key="6">
    <source>
        <dbReference type="PROSITE" id="PS50222"/>
    </source>
</evidence>
<protein>
    <recommendedName>
        <fullName evidence="6">EF-hand domain-containing protein</fullName>
    </recommendedName>
</protein>
<keyword evidence="8" id="KW-1185">Reference proteome</keyword>
<evidence type="ECO:0000313" key="8">
    <source>
        <dbReference type="Proteomes" id="UP000002279"/>
    </source>
</evidence>
<evidence type="ECO:0000313" key="7">
    <source>
        <dbReference type="Ensembl" id="ENSOANP00000036414.1"/>
    </source>
</evidence>
<evidence type="ECO:0000256" key="5">
    <source>
        <dbReference type="SAM" id="Phobius"/>
    </source>
</evidence>
<evidence type="ECO:0000256" key="2">
    <source>
        <dbReference type="ARBA" id="ARBA00022837"/>
    </source>
</evidence>
<dbReference type="InterPro" id="IPR018247">
    <property type="entry name" value="EF_Hand_1_Ca_BS"/>
</dbReference>
<keyword evidence="2" id="KW-0106">Calcium</keyword>
<dbReference type="GeneID" id="107547942"/>
<dbReference type="RefSeq" id="XP_028932645.1">
    <property type="nucleotide sequence ID" value="XM_029076812.2"/>
</dbReference>
<keyword evidence="5" id="KW-0472">Membrane</keyword>
<dbReference type="OrthoDB" id="9946863at2759"/>
<dbReference type="PROSITE" id="PS50222">
    <property type="entry name" value="EF_HAND_2"/>
    <property type="match status" value="1"/>
</dbReference>
<organism evidence="7 8">
    <name type="scientific">Ornithorhynchus anatinus</name>
    <name type="common">Duckbill platypus</name>
    <dbReference type="NCBI Taxonomy" id="9258"/>
    <lineage>
        <taxon>Eukaryota</taxon>
        <taxon>Metazoa</taxon>
        <taxon>Chordata</taxon>
        <taxon>Craniata</taxon>
        <taxon>Vertebrata</taxon>
        <taxon>Euteleostomi</taxon>
        <taxon>Mammalia</taxon>
        <taxon>Monotremata</taxon>
        <taxon>Ornithorhynchidae</taxon>
        <taxon>Ornithorhynchus</taxon>
    </lineage>
</organism>
<sequence length="486" mass="55579">MMEADKQEKYTLLNNDSDLEEFDKSKVSLTQRPQNGKPHSRCQNSRRPQWFCHSFFLLLILTSQMILSFFVLKFHRELEILKQREAEVLKPVSLKSNASEQKDAEINNSRKEQTEFKFKDSNQQGIPSTGKMVSKKSSKQSVFTEKNTTGYLPEKIQDISHLLECVYKLNESTALEFQEVKDRITQLQNHLLNLTDRFFSTEIAMDSLIHSVRAQNPVDSKMSTMEKRFDNTTQALNNLEKRLEQGLDTAFLQISQLKDDFYLIENSPNHTSSQHVTPSALPAEPAEVPEMMFSRPGLPSATTNPTNEAPEQGITAETFTAAAVEQETSDKMPKINISFIKNLSDLQVFFYGADKNANGYLTFPEIENLLGEDTPKKEQLDLFDVDSNHMYSYLEMIRALQLTGKDLFTRFLNCTVLSISGDVVPWSLWTYWVTPQRSQSPWCLGNTEQLDLKPTIQLTTQRQQNEFLPNSHDLILYASGRLSALA</sequence>